<sequence length="132" mass="14561">MTDRVSVPYRFIEHQNDLAKYGPPGHAGTVNIRLCEKSFCEGFEMVLGEIAPGGEAYKHHHETEYQAMYVLQGIAQVALADEPAIDCPPGTIVRLPPKLDHHVLSLGPEPLKILIIYSPPLPVRNDVPVKDA</sequence>
<comment type="caution">
    <text evidence="2">The sequence shown here is derived from an EMBL/GenBank/DDBJ whole genome shotgun (WGS) entry which is preliminary data.</text>
</comment>
<dbReference type="InterPro" id="IPR014710">
    <property type="entry name" value="RmlC-like_jellyroll"/>
</dbReference>
<gene>
    <name evidence="2" type="ORF">OOZ53_23995</name>
</gene>
<feature type="domain" description="Cupin type-2" evidence="1">
    <location>
        <begin position="48"/>
        <end position="117"/>
    </location>
</feature>
<dbReference type="EMBL" id="JAPJZH010000023">
    <property type="protein sequence ID" value="MDA4848442.1"/>
    <property type="molecule type" value="Genomic_DNA"/>
</dbReference>
<protein>
    <submittedName>
        <fullName evidence="2">Cupin domain-containing protein</fullName>
    </submittedName>
</protein>
<name>A0ABT4VUQ3_9HYPH</name>
<keyword evidence="3" id="KW-1185">Reference proteome</keyword>
<reference evidence="2" key="1">
    <citation type="submission" date="2022-11" db="EMBL/GenBank/DDBJ databases">
        <title>Hoeflea poritis sp. nov., isolated from scleractinian coral Porites lutea.</title>
        <authorList>
            <person name="Zhang G."/>
            <person name="Wei Q."/>
            <person name="Cai L."/>
        </authorList>
    </citation>
    <scope>NUCLEOTIDE SEQUENCE</scope>
    <source>
        <strain evidence="2">E7-10</strain>
    </source>
</reference>
<organism evidence="2 3">
    <name type="scientific">Hoeflea poritis</name>
    <dbReference type="NCBI Taxonomy" id="2993659"/>
    <lineage>
        <taxon>Bacteria</taxon>
        <taxon>Pseudomonadati</taxon>
        <taxon>Pseudomonadota</taxon>
        <taxon>Alphaproteobacteria</taxon>
        <taxon>Hyphomicrobiales</taxon>
        <taxon>Rhizobiaceae</taxon>
        <taxon>Hoeflea</taxon>
    </lineage>
</organism>
<dbReference type="InterPro" id="IPR013096">
    <property type="entry name" value="Cupin_2"/>
</dbReference>
<dbReference type="Gene3D" id="2.60.120.10">
    <property type="entry name" value="Jelly Rolls"/>
    <property type="match status" value="1"/>
</dbReference>
<evidence type="ECO:0000313" key="2">
    <source>
        <dbReference type="EMBL" id="MDA4848442.1"/>
    </source>
</evidence>
<dbReference type="RefSeq" id="WP_271092309.1">
    <property type="nucleotide sequence ID" value="NZ_JAPJZH010000023.1"/>
</dbReference>
<dbReference type="Proteomes" id="UP001148313">
    <property type="component" value="Unassembled WGS sequence"/>
</dbReference>
<evidence type="ECO:0000259" key="1">
    <source>
        <dbReference type="Pfam" id="PF07883"/>
    </source>
</evidence>
<proteinExistence type="predicted"/>
<dbReference type="Pfam" id="PF07883">
    <property type="entry name" value="Cupin_2"/>
    <property type="match status" value="1"/>
</dbReference>
<evidence type="ECO:0000313" key="3">
    <source>
        <dbReference type="Proteomes" id="UP001148313"/>
    </source>
</evidence>
<dbReference type="CDD" id="cd02208">
    <property type="entry name" value="cupin_RmlC-like"/>
    <property type="match status" value="1"/>
</dbReference>
<dbReference type="SUPFAM" id="SSF51182">
    <property type="entry name" value="RmlC-like cupins"/>
    <property type="match status" value="1"/>
</dbReference>
<accession>A0ABT4VUQ3</accession>
<dbReference type="InterPro" id="IPR011051">
    <property type="entry name" value="RmlC_Cupin_sf"/>
</dbReference>